<gene>
    <name evidence="11" type="ORF">BRADI_3g45167v3</name>
</gene>
<evidence type="ECO:0008006" key="14">
    <source>
        <dbReference type="Google" id="ProtNLM"/>
    </source>
</evidence>
<dbReference type="GO" id="GO:0098542">
    <property type="term" value="P:defense response to other organism"/>
    <property type="evidence" value="ECO:0000318"/>
    <property type="project" value="GO_Central"/>
</dbReference>
<evidence type="ECO:0000256" key="6">
    <source>
        <dbReference type="ARBA" id="ARBA00023054"/>
    </source>
</evidence>
<dbReference type="InterPro" id="IPR041118">
    <property type="entry name" value="Rx_N"/>
</dbReference>
<dbReference type="Proteomes" id="UP000008810">
    <property type="component" value="Chromosome 3"/>
</dbReference>
<evidence type="ECO:0000256" key="5">
    <source>
        <dbReference type="ARBA" id="ARBA00022821"/>
    </source>
</evidence>
<reference evidence="12" key="3">
    <citation type="submission" date="2018-08" db="UniProtKB">
        <authorList>
            <consortium name="EnsemblPlants"/>
        </authorList>
    </citation>
    <scope>IDENTIFICATION</scope>
    <source>
        <strain evidence="12">cv. Bd21</strain>
    </source>
</reference>
<keyword evidence="6" id="KW-0175">Coiled coil</keyword>
<accession>A0A2K2D3B3</accession>
<evidence type="ECO:0000256" key="3">
    <source>
        <dbReference type="ARBA" id="ARBA00022737"/>
    </source>
</evidence>
<evidence type="ECO:0000259" key="8">
    <source>
        <dbReference type="Pfam" id="PF18052"/>
    </source>
</evidence>
<dbReference type="Gene3D" id="1.10.10.10">
    <property type="entry name" value="Winged helix-like DNA-binding domain superfamily/Winged helix DNA-binding domain"/>
    <property type="match status" value="1"/>
</dbReference>
<evidence type="ECO:0000313" key="12">
    <source>
        <dbReference type="EnsemblPlants" id="PNT68776"/>
    </source>
</evidence>
<dbReference type="Gene3D" id="1.20.5.4130">
    <property type="match status" value="1"/>
</dbReference>
<keyword evidence="4" id="KW-0547">Nucleotide-binding</keyword>
<keyword evidence="3" id="KW-0677">Repeat</keyword>
<dbReference type="InterPro" id="IPR044974">
    <property type="entry name" value="Disease_R_plants"/>
</dbReference>
<evidence type="ECO:0000313" key="11">
    <source>
        <dbReference type="EMBL" id="PNT68776.1"/>
    </source>
</evidence>
<dbReference type="SUPFAM" id="SSF52058">
    <property type="entry name" value="L domain-like"/>
    <property type="match status" value="1"/>
</dbReference>
<dbReference type="AlphaFoldDB" id="A0A2K2D3B3"/>
<dbReference type="SUPFAM" id="SSF52540">
    <property type="entry name" value="P-loop containing nucleoside triphosphate hydrolases"/>
    <property type="match status" value="1"/>
</dbReference>
<dbReference type="InterPro" id="IPR032675">
    <property type="entry name" value="LRR_dom_sf"/>
</dbReference>
<dbReference type="CDD" id="cd14798">
    <property type="entry name" value="RX-CC_like"/>
    <property type="match status" value="1"/>
</dbReference>
<protein>
    <recommendedName>
        <fullName evidence="14">NB-ARC domain-containing protein</fullName>
    </recommendedName>
</protein>
<dbReference type="InParanoid" id="A0A2K2D3B3"/>
<dbReference type="InterPro" id="IPR027417">
    <property type="entry name" value="P-loop_NTPase"/>
</dbReference>
<dbReference type="Gramene" id="PNT68776">
    <property type="protein sequence ID" value="PNT68776"/>
    <property type="gene ID" value="BRADI_3g45167v3"/>
</dbReference>
<dbReference type="PRINTS" id="PR00364">
    <property type="entry name" value="DISEASERSIST"/>
</dbReference>
<dbReference type="InterPro" id="IPR036388">
    <property type="entry name" value="WH-like_DNA-bd_sf"/>
</dbReference>
<dbReference type="Gene3D" id="3.40.50.300">
    <property type="entry name" value="P-loop containing nucleotide triphosphate hydrolases"/>
    <property type="match status" value="1"/>
</dbReference>
<dbReference type="Gene3D" id="3.80.10.10">
    <property type="entry name" value="Ribonuclease Inhibitor"/>
    <property type="match status" value="1"/>
</dbReference>
<feature type="domain" description="Disease resistance R13L4/SHOC-2-like LRR" evidence="10">
    <location>
        <begin position="500"/>
        <end position="872"/>
    </location>
</feature>
<organism evidence="11">
    <name type="scientific">Brachypodium distachyon</name>
    <name type="common">Purple false brome</name>
    <name type="synonym">Trachynia distachya</name>
    <dbReference type="NCBI Taxonomy" id="15368"/>
    <lineage>
        <taxon>Eukaryota</taxon>
        <taxon>Viridiplantae</taxon>
        <taxon>Streptophyta</taxon>
        <taxon>Embryophyta</taxon>
        <taxon>Tracheophyta</taxon>
        <taxon>Spermatophyta</taxon>
        <taxon>Magnoliopsida</taxon>
        <taxon>Liliopsida</taxon>
        <taxon>Poales</taxon>
        <taxon>Poaceae</taxon>
        <taxon>BOP clade</taxon>
        <taxon>Pooideae</taxon>
        <taxon>Stipodae</taxon>
        <taxon>Brachypodieae</taxon>
        <taxon>Brachypodium</taxon>
    </lineage>
</organism>
<reference evidence="11" key="2">
    <citation type="submission" date="2017-06" db="EMBL/GenBank/DDBJ databases">
        <title>WGS assembly of Brachypodium distachyon.</title>
        <authorList>
            <consortium name="The International Brachypodium Initiative"/>
            <person name="Lucas S."/>
            <person name="Harmon-Smith M."/>
            <person name="Lail K."/>
            <person name="Tice H."/>
            <person name="Grimwood J."/>
            <person name="Bruce D."/>
            <person name="Barry K."/>
            <person name="Shu S."/>
            <person name="Lindquist E."/>
            <person name="Wang M."/>
            <person name="Pitluck S."/>
            <person name="Vogel J.P."/>
            <person name="Garvin D.F."/>
            <person name="Mockler T.C."/>
            <person name="Schmutz J."/>
            <person name="Rokhsar D."/>
            <person name="Bevan M.W."/>
        </authorList>
    </citation>
    <scope>NUCLEOTIDE SEQUENCE</scope>
    <source>
        <strain evidence="11">Bd21</strain>
    </source>
</reference>
<dbReference type="GO" id="GO:0009626">
    <property type="term" value="P:plant-type hypersensitive response"/>
    <property type="evidence" value="ECO:0007669"/>
    <property type="project" value="UniProtKB-ARBA"/>
</dbReference>
<dbReference type="GO" id="GO:0042742">
    <property type="term" value="P:defense response to bacterium"/>
    <property type="evidence" value="ECO:0007669"/>
    <property type="project" value="UniProtKB-ARBA"/>
</dbReference>
<dbReference type="Pfam" id="PF23598">
    <property type="entry name" value="LRR_14"/>
    <property type="match status" value="1"/>
</dbReference>
<dbReference type="PANTHER" id="PTHR23155">
    <property type="entry name" value="DISEASE RESISTANCE PROTEIN RP"/>
    <property type="match status" value="1"/>
</dbReference>
<dbReference type="OrthoDB" id="644366at2759"/>
<dbReference type="GO" id="GO:0002758">
    <property type="term" value="P:innate immune response-activating signaling pathway"/>
    <property type="evidence" value="ECO:0007669"/>
    <property type="project" value="UniProtKB-ARBA"/>
</dbReference>
<evidence type="ECO:0000313" key="13">
    <source>
        <dbReference type="Proteomes" id="UP000008810"/>
    </source>
</evidence>
<dbReference type="EMBL" id="CM000882">
    <property type="protein sequence ID" value="PNT68776.1"/>
    <property type="molecule type" value="Genomic_DNA"/>
</dbReference>
<dbReference type="FunFam" id="1.10.10.10:FF:000322">
    <property type="entry name" value="Probable disease resistance protein At1g63360"/>
    <property type="match status" value="1"/>
</dbReference>
<keyword evidence="13" id="KW-1185">Reference proteome</keyword>
<evidence type="ECO:0000259" key="7">
    <source>
        <dbReference type="Pfam" id="PF00931"/>
    </source>
</evidence>
<feature type="domain" description="Disease resistance N-terminal" evidence="8">
    <location>
        <begin position="5"/>
        <end position="65"/>
    </location>
</feature>
<evidence type="ECO:0000259" key="9">
    <source>
        <dbReference type="Pfam" id="PF23559"/>
    </source>
</evidence>
<dbReference type="Pfam" id="PF18052">
    <property type="entry name" value="Rx_N"/>
    <property type="match status" value="1"/>
</dbReference>
<feature type="domain" description="Disease resistance protein winged helix" evidence="9">
    <location>
        <begin position="374"/>
        <end position="444"/>
    </location>
</feature>
<proteinExistence type="inferred from homology"/>
<dbReference type="InterPro" id="IPR055414">
    <property type="entry name" value="LRR_R13L4/SHOC2-like"/>
</dbReference>
<sequence length="884" mass="98779">MAEIKLTGVRKQASFLKDELSAMNAALENLELMDGAPLDPVTKDWRDHVREMAYDMENCIDDSMPVLGGANASEGGFVKKASRRLRTLRARRRVADKMAGLKDLAMEANKRRMRYDSGCRVPPCASLVVSGAAGSVAVDPRISAMYKEAAWLVGVDGPREELVGWLTGGSEKKLKVVSIVGFGGLGKTTLAKQVYDQIGEKFDSKAFFSVSQRPDVMRLLVGLQLKLGLGESSSACDVQDIVDRLRQHLAHKRYLIVVDDCWDETAWDQIRCAFPESGNGSRSIWVRTGLSTQLKEVSSEILKKCGGLPLAVITIASLLASRPARLRDDWESIRNSLSSHCATNPTLEGMNRILNLSYMDLPRHLRACFLYLGIYPEDHVIGRDDLVRQWVAEGLVSNLHGQNLEDVGKTYFNQLINRNLMQPERTQYGEVLSCKVHDMMLDLVLSKCAEENFLSVAYSFKEARLHECKYNVRRLSLNSRAGGALEEDAVPATVASSLSQVRSLAWFGKSGFKCPVFPFKYLRVLFFDITCDRIGLDLTDIGQLCQLRYLKVLGPKSQAWFTEIKFPRSFEGFVHLETLEIDYILEVSIPSDIIRLPRLSHLIVPLDTRLPEGIGNMKSLLTLGWLDIRERSSEDIRALGELTNLRNLRLCNGARQVLPAAALDALVTLFGMLRDLRELCILRKIDDDDDRLAALSHIPLRLQVLELEGWAISRVPKWVGDLHCLCRLVLRVREITSADEVRALGELPDLVYLRLLVEHFDSPGEIRTTAAALVTLGTGLFPALEELHFCSPQEDASANLGFQAGTAPRLRRLHLEFHELNFGGATPTGMEHLLSLEKISVFREYSNHRPQVGRAIESAFREATQVHPSSPSFQMGGWMGLGHF</sequence>
<dbReference type="Pfam" id="PF23559">
    <property type="entry name" value="WHD_DRP"/>
    <property type="match status" value="1"/>
</dbReference>
<dbReference type="EnsemblPlants" id="PNT68776">
    <property type="protein sequence ID" value="PNT68776"/>
    <property type="gene ID" value="BRADI_3g45167v3"/>
</dbReference>
<evidence type="ECO:0000259" key="10">
    <source>
        <dbReference type="Pfam" id="PF23598"/>
    </source>
</evidence>
<dbReference type="InterPro" id="IPR038005">
    <property type="entry name" value="RX-like_CC"/>
</dbReference>
<comment type="similarity">
    <text evidence="1">Belongs to the disease resistance NB-LRR family.</text>
</comment>
<feature type="domain" description="NB-ARC" evidence="7">
    <location>
        <begin position="160"/>
        <end position="284"/>
    </location>
</feature>
<keyword evidence="5" id="KW-0611">Plant defense</keyword>
<evidence type="ECO:0000256" key="1">
    <source>
        <dbReference type="ARBA" id="ARBA00008894"/>
    </source>
</evidence>
<keyword evidence="2" id="KW-0433">Leucine-rich repeat</keyword>
<name>A0A2K2D3B3_BRADI</name>
<dbReference type="InterPro" id="IPR058922">
    <property type="entry name" value="WHD_DRP"/>
</dbReference>
<evidence type="ECO:0000256" key="4">
    <source>
        <dbReference type="ARBA" id="ARBA00022741"/>
    </source>
</evidence>
<reference evidence="11 12" key="1">
    <citation type="journal article" date="2010" name="Nature">
        <title>Genome sequencing and analysis of the model grass Brachypodium distachyon.</title>
        <authorList>
            <consortium name="International Brachypodium Initiative"/>
        </authorList>
    </citation>
    <scope>NUCLEOTIDE SEQUENCE [LARGE SCALE GENOMIC DNA]</scope>
    <source>
        <strain evidence="11 12">Bd21</strain>
    </source>
</reference>
<dbReference type="PANTHER" id="PTHR23155:SF906">
    <property type="entry name" value="OS08G0205100 PROTEIN"/>
    <property type="match status" value="1"/>
</dbReference>
<dbReference type="GO" id="GO:0043531">
    <property type="term" value="F:ADP binding"/>
    <property type="evidence" value="ECO:0007669"/>
    <property type="project" value="InterPro"/>
</dbReference>
<evidence type="ECO:0000256" key="2">
    <source>
        <dbReference type="ARBA" id="ARBA00022614"/>
    </source>
</evidence>
<dbReference type="InterPro" id="IPR002182">
    <property type="entry name" value="NB-ARC"/>
</dbReference>
<dbReference type="Pfam" id="PF00931">
    <property type="entry name" value="NB-ARC"/>
    <property type="match status" value="1"/>
</dbReference>